<dbReference type="NCBIfam" id="TIGR00708">
    <property type="entry name" value="cobA"/>
    <property type="match status" value="1"/>
</dbReference>
<dbReference type="Proteomes" id="UP000644756">
    <property type="component" value="Unassembled WGS sequence"/>
</dbReference>
<protein>
    <submittedName>
        <fullName evidence="1">Cob(I)alamin adenosyltransferase</fullName>
    </submittedName>
</protein>
<dbReference type="PANTHER" id="PTHR46638:SF1">
    <property type="entry name" value="CORRINOID ADENOSYLTRANSFERASE"/>
    <property type="match status" value="1"/>
</dbReference>
<reference evidence="1" key="1">
    <citation type="journal article" date="2014" name="Int. J. Syst. Evol. Microbiol.">
        <title>Complete genome sequence of Corynebacterium casei LMG S-19264T (=DSM 44701T), isolated from a smear-ripened cheese.</title>
        <authorList>
            <consortium name="US DOE Joint Genome Institute (JGI-PGF)"/>
            <person name="Walter F."/>
            <person name="Albersmeier A."/>
            <person name="Kalinowski J."/>
            <person name="Ruckert C."/>
        </authorList>
    </citation>
    <scope>NUCLEOTIDE SEQUENCE</scope>
    <source>
        <strain evidence="1">CGMCC 1.12987</strain>
    </source>
</reference>
<sequence length="185" mass="20778">MEQKDRRANRKGYTLVYTGDGKGKTTASIGLAVRAVGRGYKVLILQFIKSPQRTYGEQIALRKLGVEMRQLGIGFTWTKTPEEHRTALQEAWAIAKEEVLNGDWDVVILDEINNALAIEKFPVDDVLPLNEVLEVIDRKPNHLHLVLTGRGAKQEITDKADLVSEVQVIKHYYNEGVPAVLGIEF</sequence>
<accession>A0A917FYA4</accession>
<dbReference type="GO" id="GO:0009236">
    <property type="term" value="P:cobalamin biosynthetic process"/>
    <property type="evidence" value="ECO:0007669"/>
    <property type="project" value="InterPro"/>
</dbReference>
<dbReference type="GO" id="GO:0008817">
    <property type="term" value="F:corrinoid adenosyltransferase activity"/>
    <property type="evidence" value="ECO:0007669"/>
    <property type="project" value="InterPro"/>
</dbReference>
<gene>
    <name evidence="1" type="ORF">GCM10010916_33610</name>
</gene>
<dbReference type="EMBL" id="BMGR01000011">
    <property type="protein sequence ID" value="GGG13986.1"/>
    <property type="molecule type" value="Genomic_DNA"/>
</dbReference>
<dbReference type="Pfam" id="PF02572">
    <property type="entry name" value="CobA_CobO_BtuR"/>
    <property type="match status" value="1"/>
</dbReference>
<dbReference type="PANTHER" id="PTHR46638">
    <property type="entry name" value="CORRINOID ADENOSYLTRANSFERASE"/>
    <property type="match status" value="1"/>
</dbReference>
<organism evidence="1 2">
    <name type="scientific">Paenibacillus abyssi</name>
    <dbReference type="NCBI Taxonomy" id="1340531"/>
    <lineage>
        <taxon>Bacteria</taxon>
        <taxon>Bacillati</taxon>
        <taxon>Bacillota</taxon>
        <taxon>Bacilli</taxon>
        <taxon>Bacillales</taxon>
        <taxon>Paenibacillaceae</taxon>
        <taxon>Paenibacillus</taxon>
    </lineage>
</organism>
<evidence type="ECO:0000313" key="1">
    <source>
        <dbReference type="EMBL" id="GGG13986.1"/>
    </source>
</evidence>
<dbReference type="AlphaFoldDB" id="A0A917FYA4"/>
<dbReference type="RefSeq" id="WP_188532231.1">
    <property type="nucleotide sequence ID" value="NZ_BMGR01000011.1"/>
</dbReference>
<proteinExistence type="predicted"/>
<dbReference type="CDD" id="cd00561">
    <property type="entry name" value="CobA_ACA"/>
    <property type="match status" value="1"/>
</dbReference>
<keyword evidence="2" id="KW-1185">Reference proteome</keyword>
<dbReference type="GO" id="GO:0005524">
    <property type="term" value="F:ATP binding"/>
    <property type="evidence" value="ECO:0007669"/>
    <property type="project" value="InterPro"/>
</dbReference>
<dbReference type="Gene3D" id="3.40.50.300">
    <property type="entry name" value="P-loop containing nucleotide triphosphate hydrolases"/>
    <property type="match status" value="1"/>
</dbReference>
<evidence type="ECO:0000313" key="2">
    <source>
        <dbReference type="Proteomes" id="UP000644756"/>
    </source>
</evidence>
<dbReference type="PIRSF" id="PIRSF015617">
    <property type="entry name" value="Adensltrnsf_CobA"/>
    <property type="match status" value="1"/>
</dbReference>
<dbReference type="SUPFAM" id="SSF52540">
    <property type="entry name" value="P-loop containing nucleoside triphosphate hydrolases"/>
    <property type="match status" value="1"/>
</dbReference>
<comment type="caution">
    <text evidence="1">The sequence shown here is derived from an EMBL/GenBank/DDBJ whole genome shotgun (WGS) entry which is preliminary data.</text>
</comment>
<reference evidence="1" key="2">
    <citation type="submission" date="2020-09" db="EMBL/GenBank/DDBJ databases">
        <authorList>
            <person name="Sun Q."/>
            <person name="Zhou Y."/>
        </authorList>
    </citation>
    <scope>NUCLEOTIDE SEQUENCE</scope>
    <source>
        <strain evidence="1">CGMCC 1.12987</strain>
    </source>
</reference>
<dbReference type="InterPro" id="IPR003724">
    <property type="entry name" value="CblAdoTrfase_CobA"/>
</dbReference>
<name>A0A917FYA4_9BACL</name>
<dbReference type="InterPro" id="IPR027417">
    <property type="entry name" value="P-loop_NTPase"/>
</dbReference>